<comment type="caution">
    <text evidence="1">The sequence shown here is derived from an EMBL/GenBank/DDBJ whole genome shotgun (WGS) entry which is preliminary data.</text>
</comment>
<evidence type="ECO:0000313" key="1">
    <source>
        <dbReference type="EMBL" id="ETP31378.1"/>
    </source>
</evidence>
<reference evidence="1 2" key="1">
    <citation type="submission" date="2013-11" db="EMBL/GenBank/DDBJ databases">
        <title>The Genome Sequence of Phytophthora parasitica P10297.</title>
        <authorList>
            <consortium name="The Broad Institute Genomics Platform"/>
            <person name="Russ C."/>
            <person name="Tyler B."/>
            <person name="Panabieres F."/>
            <person name="Shan W."/>
            <person name="Tripathy S."/>
            <person name="Grunwald N."/>
            <person name="Machado M."/>
            <person name="Johnson C.S."/>
            <person name="Walker B."/>
            <person name="Young S.K."/>
            <person name="Zeng Q."/>
            <person name="Gargeya S."/>
            <person name="Fitzgerald M."/>
            <person name="Haas B."/>
            <person name="Abouelleil A."/>
            <person name="Allen A.W."/>
            <person name="Alvarado L."/>
            <person name="Arachchi H.M."/>
            <person name="Berlin A.M."/>
            <person name="Chapman S.B."/>
            <person name="Gainer-Dewar J."/>
            <person name="Goldberg J."/>
            <person name="Griggs A."/>
            <person name="Gujja S."/>
            <person name="Hansen M."/>
            <person name="Howarth C."/>
            <person name="Imamovic A."/>
            <person name="Ireland A."/>
            <person name="Larimer J."/>
            <person name="McCowan C."/>
            <person name="Murphy C."/>
            <person name="Pearson M."/>
            <person name="Poon T.W."/>
            <person name="Priest M."/>
            <person name="Roberts A."/>
            <person name="Saif S."/>
            <person name="Shea T."/>
            <person name="Sisk P."/>
            <person name="Sykes S."/>
            <person name="Wortman J."/>
            <person name="Nusbaum C."/>
            <person name="Birren B."/>
        </authorList>
    </citation>
    <scope>NUCLEOTIDE SEQUENCE [LARGE SCALE GENOMIC DNA]</scope>
    <source>
        <strain evidence="1 2">P10297</strain>
    </source>
</reference>
<dbReference type="AlphaFoldDB" id="W2Y9S5"/>
<feature type="non-terminal residue" evidence="1">
    <location>
        <position position="1"/>
    </location>
</feature>
<accession>W2Y9S5</accession>
<dbReference type="EMBL" id="ANIY01004128">
    <property type="protein sequence ID" value="ETP31378.1"/>
    <property type="molecule type" value="Genomic_DNA"/>
</dbReference>
<evidence type="ECO:0000313" key="2">
    <source>
        <dbReference type="Proteomes" id="UP000018948"/>
    </source>
</evidence>
<gene>
    <name evidence="1" type="ORF">F442_19750</name>
</gene>
<organism evidence="1 2">
    <name type="scientific">Phytophthora nicotianae P10297</name>
    <dbReference type="NCBI Taxonomy" id="1317064"/>
    <lineage>
        <taxon>Eukaryota</taxon>
        <taxon>Sar</taxon>
        <taxon>Stramenopiles</taxon>
        <taxon>Oomycota</taxon>
        <taxon>Peronosporomycetes</taxon>
        <taxon>Peronosporales</taxon>
        <taxon>Peronosporaceae</taxon>
        <taxon>Phytophthora</taxon>
    </lineage>
</organism>
<proteinExistence type="predicted"/>
<sequence>MALFGQSRLTSLLRSFVTYTPRARQSGVIPEINPLRTSGQCSPHSCGGCTLRTSFRCASMNLQMKNTEPNSDATTSKSQVRLATPSVSIVWLFRYAPPRPSASESTFGLHPMRSRRSVELLMWRRSCSCVGCDAHASPHEWPCIPGISCGLHHRTFGLPCTRTRAPASCACHACVASQNSAPCAICSTLKQ</sequence>
<protein>
    <submittedName>
        <fullName evidence="1">Uncharacterized protein</fullName>
    </submittedName>
</protein>
<name>W2Y9S5_PHYNI</name>
<dbReference type="Proteomes" id="UP000018948">
    <property type="component" value="Unassembled WGS sequence"/>
</dbReference>